<dbReference type="InterPro" id="IPR000428">
    <property type="entry name" value="Cu-bd"/>
</dbReference>
<dbReference type="InterPro" id="IPR017969">
    <property type="entry name" value="Heavy-metal-associated_CS"/>
</dbReference>
<protein>
    <submittedName>
        <fullName evidence="3">Heavy-metal-associated domain-containing protein</fullName>
    </submittedName>
</protein>
<sequence>MTETTHVDESREYRVTGMTCSHCAASVREEVAELPAVRTVDVDVAAGRLVVTGTDIDDDAIRAAVADAGYEVV</sequence>
<dbReference type="Gene3D" id="3.30.70.100">
    <property type="match status" value="1"/>
</dbReference>
<feature type="domain" description="HMA" evidence="2">
    <location>
        <begin position="9"/>
        <end position="73"/>
    </location>
</feature>
<evidence type="ECO:0000313" key="4">
    <source>
        <dbReference type="Proteomes" id="UP001147700"/>
    </source>
</evidence>
<organism evidence="3 4">
    <name type="scientific">Solirubrobacter deserti</name>
    <dbReference type="NCBI Taxonomy" id="2282478"/>
    <lineage>
        <taxon>Bacteria</taxon>
        <taxon>Bacillati</taxon>
        <taxon>Actinomycetota</taxon>
        <taxon>Thermoleophilia</taxon>
        <taxon>Solirubrobacterales</taxon>
        <taxon>Solirubrobacteraceae</taxon>
        <taxon>Solirubrobacter</taxon>
    </lineage>
</organism>
<accession>A0ABT4RPF6</accession>
<evidence type="ECO:0000256" key="1">
    <source>
        <dbReference type="ARBA" id="ARBA00022723"/>
    </source>
</evidence>
<dbReference type="PROSITE" id="PS50846">
    <property type="entry name" value="HMA_2"/>
    <property type="match status" value="1"/>
</dbReference>
<dbReference type="Proteomes" id="UP001147700">
    <property type="component" value="Unassembled WGS sequence"/>
</dbReference>
<name>A0ABT4RPF6_9ACTN</name>
<proteinExistence type="predicted"/>
<dbReference type="CDD" id="cd00371">
    <property type="entry name" value="HMA"/>
    <property type="match status" value="1"/>
</dbReference>
<dbReference type="InterPro" id="IPR036163">
    <property type="entry name" value="HMA_dom_sf"/>
</dbReference>
<dbReference type="RefSeq" id="WP_202953304.1">
    <property type="nucleotide sequence ID" value="NZ_JAPCID010000038.1"/>
</dbReference>
<evidence type="ECO:0000313" key="3">
    <source>
        <dbReference type="EMBL" id="MDA0140375.1"/>
    </source>
</evidence>
<keyword evidence="1" id="KW-0479">Metal-binding</keyword>
<dbReference type="PROSITE" id="PS01047">
    <property type="entry name" value="HMA_1"/>
    <property type="match status" value="1"/>
</dbReference>
<gene>
    <name evidence="3" type="ORF">OJ962_22950</name>
</gene>
<reference evidence="3" key="1">
    <citation type="submission" date="2022-10" db="EMBL/GenBank/DDBJ databases">
        <title>The WGS of Solirubrobacter sp. CPCC 204708.</title>
        <authorList>
            <person name="Jiang Z."/>
        </authorList>
    </citation>
    <scope>NUCLEOTIDE SEQUENCE</scope>
    <source>
        <strain evidence="3">CPCC 204708</strain>
    </source>
</reference>
<dbReference type="EMBL" id="JAPCID010000038">
    <property type="protein sequence ID" value="MDA0140375.1"/>
    <property type="molecule type" value="Genomic_DNA"/>
</dbReference>
<keyword evidence="4" id="KW-1185">Reference proteome</keyword>
<dbReference type="InterPro" id="IPR006121">
    <property type="entry name" value="HMA_dom"/>
</dbReference>
<evidence type="ECO:0000259" key="2">
    <source>
        <dbReference type="PROSITE" id="PS50846"/>
    </source>
</evidence>
<comment type="caution">
    <text evidence="3">The sequence shown here is derived from an EMBL/GenBank/DDBJ whole genome shotgun (WGS) entry which is preliminary data.</text>
</comment>
<dbReference type="Pfam" id="PF00403">
    <property type="entry name" value="HMA"/>
    <property type="match status" value="1"/>
</dbReference>
<dbReference type="PRINTS" id="PR00944">
    <property type="entry name" value="CUEXPORT"/>
</dbReference>
<dbReference type="SUPFAM" id="SSF55008">
    <property type="entry name" value="HMA, heavy metal-associated domain"/>
    <property type="match status" value="1"/>
</dbReference>